<evidence type="ECO:0000256" key="15">
    <source>
        <dbReference type="SAM" id="Phobius"/>
    </source>
</evidence>
<comment type="caution">
    <text evidence="17">The sequence shown here is derived from an EMBL/GenBank/DDBJ whole genome shotgun (WGS) entry which is preliminary data.</text>
</comment>
<name>A0AAN7ZXN3_9SACH</name>
<keyword evidence="6 15" id="KW-1133">Transmembrane helix</keyword>
<dbReference type="SUPFAM" id="SSF50044">
    <property type="entry name" value="SH3-domain"/>
    <property type="match status" value="1"/>
</dbReference>
<dbReference type="InterPro" id="IPR007223">
    <property type="entry name" value="Peroxin-13_N"/>
</dbReference>
<sequence length="410" mass="45343">MNSATRPKPWESQVIHEENNSVTDHNSTGNTNTTSSNNNSSLVSPEVPPLPIDTNDSQVDTNNQQYGVGPSLYGGGAYGDVNPASGLYGNGFYGNGPYGNSGLYGNAGLYGNNGMYGYGLYGNSGYGYGYGYGRGATGTAAGMNGPGIITESTMATFQLLENLIGAINGFAQILESSYMATYNSFFTLVSFAEEISRLKEFLGSILGMFNLIKMFKKLLIHFKPRSIHQTNETNSLVEEFQNTVKIRNGNNGKENRARNRRLAWKPLILFFMAVFGFPYLLQKYINRLQNSHIKQLLSKGLMDEPIDLTSLDFARALYDFIPENPTIELTLKKGDLMAIISKKDPNGKESLWWRVRTKKGDVGYNNDDHHRAADDDDGDGDDDGDKVNQGGLFYNLCHHNCWLKKRILSS</sequence>
<dbReference type="Pfam" id="PF00018">
    <property type="entry name" value="SH3_1"/>
    <property type="match status" value="1"/>
</dbReference>
<evidence type="ECO:0000256" key="6">
    <source>
        <dbReference type="ARBA" id="ARBA00022989"/>
    </source>
</evidence>
<feature type="compositionally biased region" description="Low complexity" evidence="14">
    <location>
        <begin position="26"/>
        <end position="41"/>
    </location>
</feature>
<dbReference type="Pfam" id="PF04088">
    <property type="entry name" value="Peroxin-13_N"/>
    <property type="match status" value="1"/>
</dbReference>
<dbReference type="InterPro" id="IPR036028">
    <property type="entry name" value="SH3-like_dom_sf"/>
</dbReference>
<keyword evidence="2 13" id="KW-0728">SH3 domain</keyword>
<keyword evidence="8 15" id="KW-0472">Membrane</keyword>
<evidence type="ECO:0000256" key="14">
    <source>
        <dbReference type="SAM" id="MobiDB-lite"/>
    </source>
</evidence>
<evidence type="ECO:0000256" key="10">
    <source>
        <dbReference type="ARBA" id="ARBA00029693"/>
    </source>
</evidence>
<feature type="compositionally biased region" description="Basic and acidic residues" evidence="14">
    <location>
        <begin position="364"/>
        <end position="373"/>
    </location>
</feature>
<evidence type="ECO:0000256" key="13">
    <source>
        <dbReference type="PROSITE-ProRule" id="PRU00192"/>
    </source>
</evidence>
<evidence type="ECO:0000256" key="8">
    <source>
        <dbReference type="ARBA" id="ARBA00023136"/>
    </source>
</evidence>
<dbReference type="Proteomes" id="UP001306508">
    <property type="component" value="Unassembled WGS sequence"/>
</dbReference>
<accession>A0AAN7ZXN3</accession>
<reference evidence="18" key="1">
    <citation type="submission" date="2023-07" db="EMBL/GenBank/DDBJ databases">
        <title>A draft genome of Kazachstania heterogenica Y-27499.</title>
        <authorList>
            <person name="Donic C."/>
            <person name="Kralova J.S."/>
            <person name="Fidel L."/>
            <person name="Ben-Dor S."/>
            <person name="Jung S."/>
        </authorList>
    </citation>
    <scope>NUCLEOTIDE SEQUENCE [LARGE SCALE GENOMIC DNA]</scope>
    <source>
        <strain evidence="18">Y27499</strain>
    </source>
</reference>
<gene>
    <name evidence="17" type="ORF">RI543_003337</name>
</gene>
<dbReference type="Gene3D" id="2.30.30.40">
    <property type="entry name" value="SH3 Domains"/>
    <property type="match status" value="1"/>
</dbReference>
<feature type="region of interest" description="Disordered" evidence="14">
    <location>
        <begin position="1"/>
        <end position="67"/>
    </location>
</feature>
<comment type="similarity">
    <text evidence="1">Belongs to the peroxin-13 family.</text>
</comment>
<proteinExistence type="inferred from homology"/>
<evidence type="ECO:0000256" key="12">
    <source>
        <dbReference type="ARBA" id="ARBA00046271"/>
    </source>
</evidence>
<evidence type="ECO:0000256" key="3">
    <source>
        <dbReference type="ARBA" id="ARBA00022448"/>
    </source>
</evidence>
<keyword evidence="4 15" id="KW-0812">Transmembrane</keyword>
<evidence type="ECO:0000259" key="16">
    <source>
        <dbReference type="PROSITE" id="PS50002"/>
    </source>
</evidence>
<dbReference type="EMBL" id="JAWIZZ010000047">
    <property type="protein sequence ID" value="KAK5779446.1"/>
    <property type="molecule type" value="Genomic_DNA"/>
</dbReference>
<dbReference type="PROSITE" id="PS50002">
    <property type="entry name" value="SH3"/>
    <property type="match status" value="1"/>
</dbReference>
<dbReference type="PANTHER" id="PTHR19332:SF1">
    <property type="entry name" value="PEROXISOMAL MEMBRANE PROTEIN PEX13"/>
    <property type="match status" value="1"/>
</dbReference>
<evidence type="ECO:0000256" key="5">
    <source>
        <dbReference type="ARBA" id="ARBA00022927"/>
    </source>
</evidence>
<evidence type="ECO:0000313" key="17">
    <source>
        <dbReference type="EMBL" id="KAK5779446.1"/>
    </source>
</evidence>
<dbReference type="AlphaFoldDB" id="A0AAN7ZXN3"/>
<protein>
    <recommendedName>
        <fullName evidence="11">Peroxisomal membrane protein PEX13</fullName>
    </recommendedName>
    <alternativeName>
        <fullName evidence="10">Peroxin-13</fullName>
    </alternativeName>
</protein>
<evidence type="ECO:0000313" key="18">
    <source>
        <dbReference type="Proteomes" id="UP001306508"/>
    </source>
</evidence>
<dbReference type="InterPro" id="IPR001452">
    <property type="entry name" value="SH3_domain"/>
</dbReference>
<organism evidence="17 18">
    <name type="scientific">Arxiozyma heterogenica</name>
    <dbReference type="NCBI Taxonomy" id="278026"/>
    <lineage>
        <taxon>Eukaryota</taxon>
        <taxon>Fungi</taxon>
        <taxon>Dikarya</taxon>
        <taxon>Ascomycota</taxon>
        <taxon>Saccharomycotina</taxon>
        <taxon>Saccharomycetes</taxon>
        <taxon>Saccharomycetales</taxon>
        <taxon>Saccharomycetaceae</taxon>
        <taxon>Arxiozyma</taxon>
    </lineage>
</organism>
<keyword evidence="3" id="KW-0813">Transport</keyword>
<dbReference type="GO" id="GO:1990429">
    <property type="term" value="C:peroxisomal importomer complex"/>
    <property type="evidence" value="ECO:0007669"/>
    <property type="project" value="TreeGrafter"/>
</dbReference>
<feature type="compositionally biased region" description="Acidic residues" evidence="14">
    <location>
        <begin position="374"/>
        <end position="383"/>
    </location>
</feature>
<feature type="domain" description="SH3" evidence="16">
    <location>
        <begin position="309"/>
        <end position="375"/>
    </location>
</feature>
<feature type="region of interest" description="Disordered" evidence="14">
    <location>
        <begin position="364"/>
        <end position="383"/>
    </location>
</feature>
<dbReference type="PANTHER" id="PTHR19332">
    <property type="entry name" value="PEROXISOMAL MEMBRANE PROTEIN PEX13"/>
    <property type="match status" value="1"/>
</dbReference>
<keyword evidence="9" id="KW-0576">Peroxisome</keyword>
<feature type="compositionally biased region" description="Polar residues" evidence="14">
    <location>
        <begin position="54"/>
        <end position="66"/>
    </location>
</feature>
<keyword evidence="7" id="KW-0811">Translocation</keyword>
<feature type="transmembrane region" description="Helical" evidence="15">
    <location>
        <begin position="262"/>
        <end position="281"/>
    </location>
</feature>
<evidence type="ECO:0000256" key="7">
    <source>
        <dbReference type="ARBA" id="ARBA00023010"/>
    </source>
</evidence>
<dbReference type="InterPro" id="IPR035463">
    <property type="entry name" value="Pex13"/>
</dbReference>
<evidence type="ECO:0000256" key="2">
    <source>
        <dbReference type="ARBA" id="ARBA00022443"/>
    </source>
</evidence>
<keyword evidence="18" id="KW-1185">Reference proteome</keyword>
<evidence type="ECO:0000256" key="4">
    <source>
        <dbReference type="ARBA" id="ARBA00022692"/>
    </source>
</evidence>
<evidence type="ECO:0000256" key="11">
    <source>
        <dbReference type="ARBA" id="ARBA00034535"/>
    </source>
</evidence>
<keyword evidence="5" id="KW-0653">Protein transport</keyword>
<comment type="subcellular location">
    <subcellularLocation>
        <location evidence="12">Peroxisome membrane</location>
    </subcellularLocation>
</comment>
<dbReference type="GO" id="GO:0016560">
    <property type="term" value="P:protein import into peroxisome matrix, docking"/>
    <property type="evidence" value="ECO:0007669"/>
    <property type="project" value="InterPro"/>
</dbReference>
<evidence type="ECO:0000256" key="1">
    <source>
        <dbReference type="ARBA" id="ARBA00006033"/>
    </source>
</evidence>
<dbReference type="GO" id="GO:0005778">
    <property type="term" value="C:peroxisomal membrane"/>
    <property type="evidence" value="ECO:0007669"/>
    <property type="project" value="UniProtKB-SubCell"/>
</dbReference>
<evidence type="ECO:0000256" key="9">
    <source>
        <dbReference type="ARBA" id="ARBA00023140"/>
    </source>
</evidence>